<dbReference type="PANTHER" id="PTHR46558">
    <property type="entry name" value="TRACRIPTIONAL REGULATORY PROTEIN-RELATED-RELATED"/>
    <property type="match status" value="1"/>
</dbReference>
<comment type="caution">
    <text evidence="4">The sequence shown here is derived from an EMBL/GenBank/DDBJ whole genome shotgun (WGS) entry which is preliminary data.</text>
</comment>
<dbReference type="GO" id="GO:0003677">
    <property type="term" value="F:DNA binding"/>
    <property type="evidence" value="ECO:0007669"/>
    <property type="project" value="UniProtKB-KW"/>
</dbReference>
<keyword evidence="2" id="KW-0812">Transmembrane</keyword>
<keyword evidence="2" id="KW-1133">Transmembrane helix</keyword>
<dbReference type="Pfam" id="PF01381">
    <property type="entry name" value="HTH_3"/>
    <property type="match status" value="1"/>
</dbReference>
<dbReference type="InterPro" id="IPR001387">
    <property type="entry name" value="Cro/C1-type_HTH"/>
</dbReference>
<keyword evidence="2" id="KW-0472">Membrane</keyword>
<evidence type="ECO:0000313" key="5">
    <source>
        <dbReference type="Proteomes" id="UP001197795"/>
    </source>
</evidence>
<gene>
    <name evidence="4" type="ORF">LKD75_14985</name>
</gene>
<protein>
    <submittedName>
        <fullName evidence="4">Helix-turn-helix domain-containing protein</fullName>
    </submittedName>
</protein>
<evidence type="ECO:0000256" key="2">
    <source>
        <dbReference type="SAM" id="Phobius"/>
    </source>
</evidence>
<dbReference type="SMART" id="SM00530">
    <property type="entry name" value="HTH_XRE"/>
    <property type="match status" value="1"/>
</dbReference>
<dbReference type="Gene3D" id="1.10.260.40">
    <property type="entry name" value="lambda repressor-like DNA-binding domains"/>
    <property type="match status" value="1"/>
</dbReference>
<dbReference type="RefSeq" id="WP_227733776.1">
    <property type="nucleotide sequence ID" value="NZ_JAJEPV010000047.1"/>
</dbReference>
<keyword evidence="5" id="KW-1185">Reference proteome</keyword>
<accession>A0AAE3A5N2</accession>
<reference evidence="4 5" key="1">
    <citation type="submission" date="2021-10" db="EMBL/GenBank/DDBJ databases">
        <title>Anaerobic single-cell dispensing facilitates the cultivation of human gut bacteria.</title>
        <authorList>
            <person name="Afrizal A."/>
        </authorList>
    </citation>
    <scope>NUCLEOTIDE SEQUENCE [LARGE SCALE GENOMIC DNA]</scope>
    <source>
        <strain evidence="4 5">CLA-AA-H273</strain>
    </source>
</reference>
<sequence>MDLVKIGKYIAGKRKDLGMTQKQLAEKLGMSDKSVSKWERGVCLPDVSVYSELCQILGISINEFLAGEDIVRENIAKKSEENIIGLATDSKQKQKRLKYIIGILLVTAAIVVLTVGIMIFRKNMPQNFIVPVDKDSIEMKTAEMLSGVDGAFMYKYTATNEFKTLYIHIWQYREGKLVDRQRAGLSYEGMDSPQNGTIIIVPQFKDRTVKIIIADDESQGDMLIPILENVPEGEHYGYGRAATEIQEKTDIVYDEQQPLLALIYDNDEARTFDFSYIVNDQLDALEMDDYVYYFSFEFRTE</sequence>
<dbReference type="SUPFAM" id="SSF47413">
    <property type="entry name" value="lambda repressor-like DNA-binding domains"/>
    <property type="match status" value="1"/>
</dbReference>
<dbReference type="CDD" id="cd00093">
    <property type="entry name" value="HTH_XRE"/>
    <property type="match status" value="1"/>
</dbReference>
<organism evidence="4 5">
    <name type="scientific">Waltera acetigignens</name>
    <dbReference type="NCBI Taxonomy" id="2981769"/>
    <lineage>
        <taxon>Bacteria</taxon>
        <taxon>Bacillati</taxon>
        <taxon>Bacillota</taxon>
        <taxon>Clostridia</taxon>
        <taxon>Lachnospirales</taxon>
        <taxon>Lachnospiraceae</taxon>
        <taxon>Waltera</taxon>
    </lineage>
</organism>
<dbReference type="PROSITE" id="PS50943">
    <property type="entry name" value="HTH_CROC1"/>
    <property type="match status" value="1"/>
</dbReference>
<name>A0AAE3A5N2_9FIRM</name>
<dbReference type="AlphaFoldDB" id="A0AAE3A5N2"/>
<dbReference type="InterPro" id="IPR010982">
    <property type="entry name" value="Lambda_DNA-bd_dom_sf"/>
</dbReference>
<keyword evidence="1" id="KW-0238">DNA-binding</keyword>
<dbReference type="PANTHER" id="PTHR46558:SF4">
    <property type="entry name" value="DNA-BIDING PHAGE PROTEIN"/>
    <property type="match status" value="1"/>
</dbReference>
<evidence type="ECO:0000256" key="1">
    <source>
        <dbReference type="ARBA" id="ARBA00023125"/>
    </source>
</evidence>
<feature type="transmembrane region" description="Helical" evidence="2">
    <location>
        <begin position="99"/>
        <end position="120"/>
    </location>
</feature>
<evidence type="ECO:0000259" key="3">
    <source>
        <dbReference type="PROSITE" id="PS50943"/>
    </source>
</evidence>
<feature type="domain" description="HTH cro/C1-type" evidence="3">
    <location>
        <begin position="10"/>
        <end position="64"/>
    </location>
</feature>
<proteinExistence type="predicted"/>
<dbReference type="EMBL" id="JAJEPV010000047">
    <property type="protein sequence ID" value="MCC2120876.1"/>
    <property type="molecule type" value="Genomic_DNA"/>
</dbReference>
<evidence type="ECO:0000313" key="4">
    <source>
        <dbReference type="EMBL" id="MCC2120876.1"/>
    </source>
</evidence>
<dbReference type="Proteomes" id="UP001197795">
    <property type="component" value="Unassembled WGS sequence"/>
</dbReference>